<feature type="domain" description="Transposase-associated" evidence="1">
    <location>
        <begin position="3"/>
        <end position="80"/>
    </location>
</feature>
<evidence type="ECO:0000313" key="3">
    <source>
        <dbReference type="Proteomes" id="UP001459277"/>
    </source>
</evidence>
<accession>A0AAW2BXS4</accession>
<protein>
    <recommendedName>
        <fullName evidence="1">Transposase-associated domain-containing protein</fullName>
    </recommendedName>
</protein>
<dbReference type="EMBL" id="JAZDWU010000009">
    <property type="protein sequence ID" value="KAK9990796.1"/>
    <property type="molecule type" value="Genomic_DNA"/>
</dbReference>
<reference evidence="2 3" key="1">
    <citation type="submission" date="2024-01" db="EMBL/GenBank/DDBJ databases">
        <title>A telomere-to-telomere, gap-free genome of sweet tea (Lithocarpus litseifolius).</title>
        <authorList>
            <person name="Zhou J."/>
        </authorList>
    </citation>
    <scope>NUCLEOTIDE SEQUENCE [LARGE SCALE GENOMIC DNA]</scope>
    <source>
        <strain evidence="2">Zhou-2022a</strain>
        <tissue evidence="2">Leaf</tissue>
    </source>
</reference>
<dbReference type="PANTHER" id="PTHR10775">
    <property type="entry name" value="OS08G0208400 PROTEIN"/>
    <property type="match status" value="1"/>
</dbReference>
<dbReference type="Pfam" id="PF13963">
    <property type="entry name" value="Transpos_assoc"/>
    <property type="match status" value="2"/>
</dbReference>
<dbReference type="InterPro" id="IPR029480">
    <property type="entry name" value="Transpos_assoc"/>
</dbReference>
<proteinExistence type="predicted"/>
<evidence type="ECO:0000313" key="2">
    <source>
        <dbReference type="EMBL" id="KAK9990796.1"/>
    </source>
</evidence>
<dbReference type="PANTHER" id="PTHR10775:SF185">
    <property type="entry name" value="OS08G0208400 PROTEIN"/>
    <property type="match status" value="1"/>
</dbReference>
<dbReference type="AlphaFoldDB" id="A0AAW2BXS4"/>
<evidence type="ECO:0000259" key="1">
    <source>
        <dbReference type="Pfam" id="PF13963"/>
    </source>
</evidence>
<keyword evidence="3" id="KW-1185">Reference proteome</keyword>
<gene>
    <name evidence="2" type="ORF">SO802_025781</name>
</gene>
<dbReference type="Proteomes" id="UP001459277">
    <property type="component" value="Unassembled WGS sequence"/>
</dbReference>
<comment type="caution">
    <text evidence="2">The sequence shown here is derived from an EMBL/GenBank/DDBJ whole genome shotgun (WGS) entry which is preliminary data.</text>
</comment>
<organism evidence="2 3">
    <name type="scientific">Lithocarpus litseifolius</name>
    <dbReference type="NCBI Taxonomy" id="425828"/>
    <lineage>
        <taxon>Eukaryota</taxon>
        <taxon>Viridiplantae</taxon>
        <taxon>Streptophyta</taxon>
        <taxon>Embryophyta</taxon>
        <taxon>Tracheophyta</taxon>
        <taxon>Spermatophyta</taxon>
        <taxon>Magnoliopsida</taxon>
        <taxon>eudicotyledons</taxon>
        <taxon>Gunneridae</taxon>
        <taxon>Pentapetalae</taxon>
        <taxon>rosids</taxon>
        <taxon>fabids</taxon>
        <taxon>Fagales</taxon>
        <taxon>Fagaceae</taxon>
        <taxon>Lithocarpus</taxon>
    </lineage>
</organism>
<name>A0AAW2BXS4_9ROSI</name>
<sequence length="392" mass="44952">MDKSWMTIGKTPDARLSHSYIEGVNAFINFTRAVVDLSGNIPCSCIHCVNFYRQSPYTVRIHLLHRGIIQSYINWYNHGEARVLNENIHDNGMSDGDHMDGIDALVGVNAFINFTRAVVDLSGNIPCSCIHCVNCYRQSPYTVRIHLLHRGIIQSYINWYNHGEARVLNENIHDNGMSDGDHMDGIDALVGDQIRGEPRNATEDEEVCNFDKLEEDAKRELYPGCTDYNILKSVIEMLNVKVMTNLSNKGLDMMLELLTKVLPKGNLVPRSTYEVKKILHDLGMSYEHIDACKNDCALFWKENKNLDKCQVCEAPRYKDTRAQGKKIPHKVLRYFPLTPRLRRLYMLGQRAKNMKWYIDKRVDDGIMRHPVIVRSGRSLICNILILPSNLTI</sequence>
<feature type="domain" description="Transposase-associated" evidence="1">
    <location>
        <begin position="107"/>
        <end position="164"/>
    </location>
</feature>